<keyword evidence="1" id="KW-0963">Cytoplasm</keyword>
<keyword evidence="3" id="KW-0808">Transferase</keyword>
<reference evidence="5 6" key="1">
    <citation type="submission" date="2021-12" db="EMBL/GenBank/DDBJ databases">
        <title>Discovery of the Pendulisporaceae a myxobacterial family with distinct sporulation behavior and unique specialized metabolism.</title>
        <authorList>
            <person name="Garcia R."/>
            <person name="Popoff A."/>
            <person name="Bader C.D."/>
            <person name="Loehr J."/>
            <person name="Walesch S."/>
            <person name="Walt C."/>
            <person name="Boldt J."/>
            <person name="Bunk B."/>
            <person name="Haeckl F.J.F.P.J."/>
            <person name="Gunesch A.P."/>
            <person name="Birkelbach J."/>
            <person name="Nuebel U."/>
            <person name="Pietschmann T."/>
            <person name="Bach T."/>
            <person name="Mueller R."/>
        </authorList>
    </citation>
    <scope>NUCLEOTIDE SEQUENCE [LARGE SCALE GENOMIC DNA]</scope>
    <source>
        <strain evidence="5 6">MSr12523</strain>
    </source>
</reference>
<keyword evidence="4" id="KW-0949">S-adenosyl-L-methionine</keyword>
<evidence type="ECO:0000256" key="2">
    <source>
        <dbReference type="ARBA" id="ARBA00022603"/>
    </source>
</evidence>
<dbReference type="RefSeq" id="WP_394843624.1">
    <property type="nucleotide sequence ID" value="NZ_CP089982.1"/>
</dbReference>
<keyword evidence="2" id="KW-0489">Methyltransferase</keyword>
<dbReference type="PANTHER" id="PTHR40703:SF1">
    <property type="entry name" value="TRNA (PSEUDOURIDINE(54)-N(1))-METHYLTRANSFERASE"/>
    <property type="match status" value="1"/>
</dbReference>
<dbReference type="HAMAP" id="MF_00587">
    <property type="entry name" value="tRNA_methyltr_TrmY"/>
    <property type="match status" value="1"/>
</dbReference>
<dbReference type="Proteomes" id="UP001379533">
    <property type="component" value="Chromosome"/>
</dbReference>
<keyword evidence="6" id="KW-1185">Reference proteome</keyword>
<dbReference type="EMBL" id="CP089982">
    <property type="protein sequence ID" value="WXA93026.1"/>
    <property type="molecule type" value="Genomic_DNA"/>
</dbReference>
<dbReference type="PANTHER" id="PTHR40703">
    <property type="entry name" value="TRNA (PSEUDOURIDINE(54)-N(1))-METHYLTRANSFERASE"/>
    <property type="match status" value="1"/>
</dbReference>
<dbReference type="SUPFAM" id="SSF75217">
    <property type="entry name" value="alpha/beta knot"/>
    <property type="match status" value="1"/>
</dbReference>
<evidence type="ECO:0000313" key="5">
    <source>
        <dbReference type="EMBL" id="WXA93026.1"/>
    </source>
</evidence>
<evidence type="ECO:0000313" key="6">
    <source>
        <dbReference type="Proteomes" id="UP001379533"/>
    </source>
</evidence>
<name>A0ABZ2K2T1_9BACT</name>
<accession>A0ABZ2K2T1</accession>
<dbReference type="InterPro" id="IPR029026">
    <property type="entry name" value="tRNA_m1G_MTases_N"/>
</dbReference>
<organism evidence="5 6">
    <name type="scientific">Pendulispora brunnea</name>
    <dbReference type="NCBI Taxonomy" id="2905690"/>
    <lineage>
        <taxon>Bacteria</taxon>
        <taxon>Pseudomonadati</taxon>
        <taxon>Myxococcota</taxon>
        <taxon>Myxococcia</taxon>
        <taxon>Myxococcales</taxon>
        <taxon>Sorangiineae</taxon>
        <taxon>Pendulisporaceae</taxon>
        <taxon>Pendulispora</taxon>
    </lineage>
</organism>
<gene>
    <name evidence="5" type="ORF">LZC95_42065</name>
</gene>
<dbReference type="InterPro" id="IPR007158">
    <property type="entry name" value="TrmY"/>
</dbReference>
<evidence type="ECO:0000256" key="3">
    <source>
        <dbReference type="ARBA" id="ARBA00022679"/>
    </source>
</evidence>
<proteinExistence type="inferred from homology"/>
<evidence type="ECO:0000256" key="1">
    <source>
        <dbReference type="ARBA" id="ARBA00022490"/>
    </source>
</evidence>
<sequence length="213" mass="22735">MRRIVVVGQKARASAEFSLIDIAGSSGRLDVLLRCLRAALLVSHGLRSDTVLYLVLLGLPEAPRTLRIEGAIVRFLRPDERTLAVLAQKMLSVPSGGEGFVPLRRGACIADGGLDVVLADLGPSTYYVLEEGAADVRGVELDRERPVFFLGDHLGFDEATRARLSEIGATPIGIGPISVQADDAIAILSNELDRREALLKTSVGLPATGEARK</sequence>
<dbReference type="InterPro" id="IPR029028">
    <property type="entry name" value="Alpha/beta_knot_MTases"/>
</dbReference>
<protein>
    <submittedName>
        <fullName evidence="5">Uncharacterized protein</fullName>
    </submittedName>
</protein>
<dbReference type="Gene3D" id="3.40.1280.10">
    <property type="match status" value="1"/>
</dbReference>
<dbReference type="Pfam" id="PF04013">
    <property type="entry name" value="Methyltrn_RNA_2"/>
    <property type="match status" value="1"/>
</dbReference>
<evidence type="ECO:0000256" key="4">
    <source>
        <dbReference type="ARBA" id="ARBA00022691"/>
    </source>
</evidence>